<dbReference type="PANTHER" id="PTHR27002:SF422">
    <property type="entry name" value="RECEPTOR-LIKE SERINE_THREONINE-PROTEIN KINASE"/>
    <property type="match status" value="1"/>
</dbReference>
<evidence type="ECO:0000256" key="10">
    <source>
        <dbReference type="ARBA" id="ARBA00022777"/>
    </source>
</evidence>
<comment type="catalytic activity">
    <reaction evidence="14 16">
        <text>L-threonyl-[protein] + ATP = O-phospho-L-threonyl-[protein] + ADP + H(+)</text>
        <dbReference type="Rhea" id="RHEA:46608"/>
        <dbReference type="Rhea" id="RHEA-COMP:11060"/>
        <dbReference type="Rhea" id="RHEA-COMP:11605"/>
        <dbReference type="ChEBI" id="CHEBI:15378"/>
        <dbReference type="ChEBI" id="CHEBI:30013"/>
        <dbReference type="ChEBI" id="CHEBI:30616"/>
        <dbReference type="ChEBI" id="CHEBI:61977"/>
        <dbReference type="ChEBI" id="CHEBI:456216"/>
        <dbReference type="EC" id="2.7.11.1"/>
    </reaction>
</comment>
<feature type="domain" description="Protein kinase" evidence="19">
    <location>
        <begin position="516"/>
        <end position="786"/>
    </location>
</feature>
<dbReference type="Pfam" id="PF08276">
    <property type="entry name" value="PAN_2"/>
    <property type="match status" value="1"/>
</dbReference>
<dbReference type="CDD" id="cd00028">
    <property type="entry name" value="B_lectin"/>
    <property type="match status" value="1"/>
</dbReference>
<keyword evidence="13" id="KW-0325">Glycoprotein</keyword>
<gene>
    <name evidence="22" type="ORF">ACJRO7_010293</name>
</gene>
<evidence type="ECO:0000313" key="23">
    <source>
        <dbReference type="Proteomes" id="UP001634007"/>
    </source>
</evidence>
<comment type="similarity">
    <text evidence="16">Belongs to the protein kinase superfamily. Ser/Thr protein kinase family.</text>
</comment>
<evidence type="ECO:0000256" key="9">
    <source>
        <dbReference type="ARBA" id="ARBA00022741"/>
    </source>
</evidence>
<dbReference type="InterPro" id="IPR036426">
    <property type="entry name" value="Bulb-type_lectin_dom_sf"/>
</dbReference>
<sequence>MRVHLCLLLVFSLFQAVQSSTISSITASSPLDQNQTLVSPSQIFELGFFMPNGSRKQYVGIWYKNMTPSRVVWVANRDKPLEGTDQSASLVIGRDGNLKLLDGQQSTVWSTNVTAKSNYSAAVLWDSGNLVLQDRSANEMWQSFDEPTDTLLPNMKIRVNLKTGKTQNLVSWKGEDDPSSGSFVLGITSETPPQGFAWNGSSPYWRSGPWDKSKFIGIPIMNSTYLNNYDLQQNIDQGTSYFYFNNHSNSYFGYFFISSEGSIEFVSWKNGWSTFWEAPATTNHCDIYGTCGPFGVCDSLGSTMCRCLKGFKPRSDEEWKRGNWTGGCLRKTELNCQKSARAAASTTVEKDVFGQMKQMKVPDSAEYLLSVADKEGCQSWCQGNCSCLAFSYVDTIGCMVWSRDLLDLQQFSTAGEDLFIRLASADTGKPTLTILIISLSTVSVIMLFGAGTLVCGPSRWREKFRKMKIQRFLRSGVTANKSEELITARKEQKKQDDASKLVVYDLDSIRLATDNFDAKNKLGQGGFGLVYKGKLNDGREIAVKRLSSNSGQGIAEFKNEILLISKLQHRNLMRLFGCCTEGDEKNTNSQEKAKLSWAMRFRIIQGVTRGLLYLHRDSYLRVIHRDLKVSNIHLDEEMNPKISDFGLARMFEGTQVLVNTSKVAGTFGYMSPEYAMGGMFSEKSDVYSFGVLMLEIISSKKNTGLDYLGQHLSLLTYAWHLWCEGRGLDLMDEAIANAFSPSEVMRCIQLGLLCVQDHATDRPNMSAVVLMLSGQSDLPEPKQPTITFHSSTTPEVHLQSCPGIPSTLLWLKEDKILRCISSIQFIFPGIRVYHIEWLE</sequence>
<dbReference type="FunFam" id="2.90.10.10:FF:000003">
    <property type="entry name" value="G-type lectin S-receptor-like serine/threonine-protein kinase"/>
    <property type="match status" value="1"/>
</dbReference>
<dbReference type="Gene3D" id="2.90.10.10">
    <property type="entry name" value="Bulb-type lectin domain"/>
    <property type="match status" value="1"/>
</dbReference>
<evidence type="ECO:0000256" key="5">
    <source>
        <dbReference type="ARBA" id="ARBA00022553"/>
    </source>
</evidence>
<organism evidence="22 23">
    <name type="scientific">Eucalyptus globulus</name>
    <name type="common">Tasmanian blue gum</name>
    <dbReference type="NCBI Taxonomy" id="34317"/>
    <lineage>
        <taxon>Eukaryota</taxon>
        <taxon>Viridiplantae</taxon>
        <taxon>Streptophyta</taxon>
        <taxon>Embryophyta</taxon>
        <taxon>Tracheophyta</taxon>
        <taxon>Spermatophyta</taxon>
        <taxon>Magnoliopsida</taxon>
        <taxon>eudicotyledons</taxon>
        <taxon>Gunneridae</taxon>
        <taxon>Pentapetalae</taxon>
        <taxon>rosids</taxon>
        <taxon>malvids</taxon>
        <taxon>Myrtales</taxon>
        <taxon>Myrtaceae</taxon>
        <taxon>Myrtoideae</taxon>
        <taxon>Eucalypteae</taxon>
        <taxon>Eucalyptus</taxon>
    </lineage>
</organism>
<feature type="domain" description="Bulb-type lectin" evidence="20">
    <location>
        <begin position="22"/>
        <end position="145"/>
    </location>
</feature>
<dbReference type="InterPro" id="IPR001480">
    <property type="entry name" value="Bulb-type_lectin_dom"/>
</dbReference>
<keyword evidence="2" id="KW-0472">Membrane</keyword>
<evidence type="ECO:0000256" key="18">
    <source>
        <dbReference type="SAM" id="SignalP"/>
    </source>
</evidence>
<evidence type="ECO:0000256" key="1">
    <source>
        <dbReference type="ARBA" id="ARBA00004251"/>
    </source>
</evidence>
<dbReference type="SMART" id="SM00473">
    <property type="entry name" value="PAN_AP"/>
    <property type="match status" value="1"/>
</dbReference>
<keyword evidence="12" id="KW-1015">Disulfide bond</keyword>
<proteinExistence type="inferred from homology"/>
<keyword evidence="5" id="KW-0597">Phosphoprotein</keyword>
<evidence type="ECO:0000256" key="16">
    <source>
        <dbReference type="PIRNR" id="PIRNR000641"/>
    </source>
</evidence>
<dbReference type="Pfam" id="PF00954">
    <property type="entry name" value="S_locus_glycop"/>
    <property type="match status" value="1"/>
</dbReference>
<dbReference type="GO" id="GO:0004674">
    <property type="term" value="F:protein serine/threonine kinase activity"/>
    <property type="evidence" value="ECO:0007669"/>
    <property type="project" value="UniProtKB-KW"/>
</dbReference>
<evidence type="ECO:0000256" key="14">
    <source>
        <dbReference type="ARBA" id="ARBA00047899"/>
    </source>
</evidence>
<keyword evidence="4" id="KW-0245">EGF-like domain</keyword>
<evidence type="ECO:0000256" key="12">
    <source>
        <dbReference type="ARBA" id="ARBA00023157"/>
    </source>
</evidence>
<dbReference type="SMART" id="SM00108">
    <property type="entry name" value="B_lectin"/>
    <property type="match status" value="1"/>
</dbReference>
<evidence type="ECO:0000256" key="8">
    <source>
        <dbReference type="ARBA" id="ARBA00022734"/>
    </source>
</evidence>
<dbReference type="InterPro" id="IPR024171">
    <property type="entry name" value="SRK-like_kinase"/>
</dbReference>
<keyword evidence="2" id="KW-1003">Cell membrane</keyword>
<evidence type="ECO:0000256" key="7">
    <source>
        <dbReference type="ARBA" id="ARBA00022729"/>
    </source>
</evidence>
<keyword evidence="6 16" id="KW-0808">Transferase</keyword>
<keyword evidence="3 16" id="KW-0723">Serine/threonine-protein kinase</keyword>
<dbReference type="EC" id="2.7.11.1" evidence="16"/>
<dbReference type="InterPro" id="IPR001245">
    <property type="entry name" value="Ser-Thr/Tyr_kinase_cat_dom"/>
</dbReference>
<keyword evidence="8" id="KW-0430">Lectin</keyword>
<evidence type="ECO:0000259" key="19">
    <source>
        <dbReference type="PROSITE" id="PS50011"/>
    </source>
</evidence>
<evidence type="ECO:0000256" key="3">
    <source>
        <dbReference type="ARBA" id="ARBA00022527"/>
    </source>
</evidence>
<dbReference type="FunFam" id="1.10.510.10:FF:000060">
    <property type="entry name" value="G-type lectin S-receptor-like serine/threonine-protein kinase"/>
    <property type="match status" value="1"/>
</dbReference>
<dbReference type="AlphaFoldDB" id="A0ABD3LCF2"/>
<evidence type="ECO:0000256" key="2">
    <source>
        <dbReference type="ARBA" id="ARBA00022475"/>
    </source>
</evidence>
<dbReference type="SUPFAM" id="SSF51110">
    <property type="entry name" value="alpha-D-mannose-specific plant lectins"/>
    <property type="match status" value="1"/>
</dbReference>
<dbReference type="InterPro" id="IPR000719">
    <property type="entry name" value="Prot_kinase_dom"/>
</dbReference>
<dbReference type="GO" id="GO:0030246">
    <property type="term" value="F:carbohydrate binding"/>
    <property type="evidence" value="ECO:0007669"/>
    <property type="project" value="UniProtKB-KW"/>
</dbReference>
<evidence type="ECO:0000256" key="15">
    <source>
        <dbReference type="ARBA" id="ARBA00048679"/>
    </source>
</evidence>
<evidence type="ECO:0000313" key="22">
    <source>
        <dbReference type="EMBL" id="KAL3749177.1"/>
    </source>
</evidence>
<evidence type="ECO:0000256" key="4">
    <source>
        <dbReference type="ARBA" id="ARBA00022536"/>
    </source>
</evidence>
<dbReference type="SUPFAM" id="SSF56112">
    <property type="entry name" value="Protein kinase-like (PK-like)"/>
    <property type="match status" value="1"/>
</dbReference>
<feature type="signal peptide" evidence="18">
    <location>
        <begin position="1"/>
        <end position="19"/>
    </location>
</feature>
<keyword evidence="10 16" id="KW-0418">Kinase</keyword>
<dbReference type="PANTHER" id="PTHR27002">
    <property type="entry name" value="RECEPTOR-LIKE SERINE/THREONINE-PROTEIN KINASE SD1-8"/>
    <property type="match status" value="1"/>
</dbReference>
<dbReference type="GO" id="GO:0005886">
    <property type="term" value="C:plasma membrane"/>
    <property type="evidence" value="ECO:0007669"/>
    <property type="project" value="UniProtKB-SubCell"/>
</dbReference>
<dbReference type="GO" id="GO:0031625">
    <property type="term" value="F:ubiquitin protein ligase binding"/>
    <property type="evidence" value="ECO:0007669"/>
    <property type="project" value="UniProtKB-ARBA"/>
</dbReference>
<dbReference type="InterPro" id="IPR017441">
    <property type="entry name" value="Protein_kinase_ATP_BS"/>
</dbReference>
<comment type="subcellular location">
    <subcellularLocation>
        <location evidence="1">Cell membrane</location>
        <topology evidence="1">Single-pass type I membrane protein</topology>
    </subcellularLocation>
</comment>
<comment type="caution">
    <text evidence="22">The sequence shown here is derived from an EMBL/GenBank/DDBJ whole genome shotgun (WGS) entry which is preliminary data.</text>
</comment>
<dbReference type="SMART" id="SM00220">
    <property type="entry name" value="S_TKc"/>
    <property type="match status" value="1"/>
</dbReference>
<evidence type="ECO:0000256" key="11">
    <source>
        <dbReference type="ARBA" id="ARBA00022840"/>
    </source>
</evidence>
<dbReference type="PROSITE" id="PS50948">
    <property type="entry name" value="PAN"/>
    <property type="match status" value="1"/>
</dbReference>
<dbReference type="Pfam" id="PF07714">
    <property type="entry name" value="PK_Tyr_Ser-Thr"/>
    <property type="match status" value="1"/>
</dbReference>
<evidence type="ECO:0000256" key="6">
    <source>
        <dbReference type="ARBA" id="ARBA00022679"/>
    </source>
</evidence>
<dbReference type="PROSITE" id="PS50011">
    <property type="entry name" value="PROTEIN_KINASE_DOM"/>
    <property type="match status" value="1"/>
</dbReference>
<dbReference type="PROSITE" id="PS00107">
    <property type="entry name" value="PROTEIN_KINASE_ATP"/>
    <property type="match status" value="1"/>
</dbReference>
<evidence type="ECO:0000259" key="20">
    <source>
        <dbReference type="PROSITE" id="PS50927"/>
    </source>
</evidence>
<dbReference type="PROSITE" id="PS50927">
    <property type="entry name" value="BULB_LECTIN"/>
    <property type="match status" value="1"/>
</dbReference>
<evidence type="ECO:0000259" key="21">
    <source>
        <dbReference type="PROSITE" id="PS50948"/>
    </source>
</evidence>
<dbReference type="CDD" id="cd01098">
    <property type="entry name" value="PAN_AP_plant"/>
    <property type="match status" value="1"/>
</dbReference>
<keyword evidence="23" id="KW-1185">Reference proteome</keyword>
<dbReference type="InterPro" id="IPR003609">
    <property type="entry name" value="Pan_app"/>
</dbReference>
<dbReference type="Gene3D" id="3.30.200.20">
    <property type="entry name" value="Phosphorylase Kinase, domain 1"/>
    <property type="match status" value="1"/>
</dbReference>
<dbReference type="Pfam" id="PF01453">
    <property type="entry name" value="B_lectin"/>
    <property type="match status" value="1"/>
</dbReference>
<dbReference type="FunFam" id="3.30.200.20:FF:001238">
    <property type="entry name" value="Os08g0179000 protein"/>
    <property type="match status" value="1"/>
</dbReference>
<name>A0ABD3LCF2_EUCGL</name>
<dbReference type="InterPro" id="IPR000858">
    <property type="entry name" value="S_locus_glycoprot_dom"/>
</dbReference>
<evidence type="ECO:0000256" key="17">
    <source>
        <dbReference type="PROSITE-ProRule" id="PRU10141"/>
    </source>
</evidence>
<evidence type="ECO:0000256" key="13">
    <source>
        <dbReference type="ARBA" id="ARBA00023180"/>
    </source>
</evidence>
<keyword evidence="11 16" id="KW-0067">ATP-binding</keyword>
<dbReference type="GO" id="GO:0005524">
    <property type="term" value="F:ATP binding"/>
    <property type="evidence" value="ECO:0007669"/>
    <property type="project" value="UniProtKB-UniRule"/>
</dbReference>
<dbReference type="Proteomes" id="UP001634007">
    <property type="component" value="Unassembled WGS sequence"/>
</dbReference>
<feature type="domain" description="Apple" evidence="21">
    <location>
        <begin position="336"/>
        <end position="423"/>
    </location>
</feature>
<accession>A0ABD3LCF2</accession>
<dbReference type="InterPro" id="IPR011009">
    <property type="entry name" value="Kinase-like_dom_sf"/>
</dbReference>
<feature type="binding site" evidence="17">
    <location>
        <position position="544"/>
    </location>
    <ligand>
        <name>ATP</name>
        <dbReference type="ChEBI" id="CHEBI:30616"/>
    </ligand>
</feature>
<reference evidence="22 23" key="1">
    <citation type="submission" date="2024-11" db="EMBL/GenBank/DDBJ databases">
        <title>Chromosome-level genome assembly of Eucalyptus globulus Labill. provides insights into its genome evolution.</title>
        <authorList>
            <person name="Li X."/>
        </authorList>
    </citation>
    <scope>NUCLEOTIDE SEQUENCE [LARGE SCALE GENOMIC DNA]</scope>
    <source>
        <strain evidence="22">CL2024</strain>
        <tissue evidence="22">Fresh tender leaves</tissue>
    </source>
</reference>
<dbReference type="PIRSF" id="PIRSF000641">
    <property type="entry name" value="SRK"/>
    <property type="match status" value="1"/>
</dbReference>
<keyword evidence="7 18" id="KW-0732">Signal</keyword>
<comment type="catalytic activity">
    <reaction evidence="15 16">
        <text>L-seryl-[protein] + ATP = O-phospho-L-seryl-[protein] + ADP + H(+)</text>
        <dbReference type="Rhea" id="RHEA:17989"/>
        <dbReference type="Rhea" id="RHEA-COMP:9863"/>
        <dbReference type="Rhea" id="RHEA-COMP:11604"/>
        <dbReference type="ChEBI" id="CHEBI:15378"/>
        <dbReference type="ChEBI" id="CHEBI:29999"/>
        <dbReference type="ChEBI" id="CHEBI:30616"/>
        <dbReference type="ChEBI" id="CHEBI:83421"/>
        <dbReference type="ChEBI" id="CHEBI:456216"/>
        <dbReference type="EC" id="2.7.11.1"/>
    </reaction>
</comment>
<dbReference type="Gene3D" id="1.10.510.10">
    <property type="entry name" value="Transferase(Phosphotransferase) domain 1"/>
    <property type="match status" value="1"/>
</dbReference>
<dbReference type="EMBL" id="JBJKBG010000002">
    <property type="protein sequence ID" value="KAL3749177.1"/>
    <property type="molecule type" value="Genomic_DNA"/>
</dbReference>
<keyword evidence="9 16" id="KW-0547">Nucleotide-binding</keyword>
<protein>
    <recommendedName>
        <fullName evidence="16">Receptor-like serine/threonine-protein kinase</fullName>
        <ecNumber evidence="16">2.7.11.1</ecNumber>
    </recommendedName>
</protein>
<feature type="chain" id="PRO_5044840997" description="Receptor-like serine/threonine-protein kinase" evidence="18">
    <location>
        <begin position="20"/>
        <end position="839"/>
    </location>
</feature>